<organism evidence="8 9">
    <name type="scientific">Desmophyllum pertusum</name>
    <dbReference type="NCBI Taxonomy" id="174260"/>
    <lineage>
        <taxon>Eukaryota</taxon>
        <taxon>Metazoa</taxon>
        <taxon>Cnidaria</taxon>
        <taxon>Anthozoa</taxon>
        <taxon>Hexacorallia</taxon>
        <taxon>Scleractinia</taxon>
        <taxon>Caryophylliina</taxon>
        <taxon>Caryophylliidae</taxon>
        <taxon>Desmophyllum</taxon>
    </lineage>
</organism>
<keyword evidence="1 5" id="KW-0245">EGF-like domain</keyword>
<comment type="caution">
    <text evidence="5">Lacks conserved residue(s) required for the propagation of feature annotation.</text>
</comment>
<keyword evidence="9" id="KW-1185">Reference proteome</keyword>
<dbReference type="SUPFAM" id="SSF49265">
    <property type="entry name" value="Fibronectin type III"/>
    <property type="match status" value="1"/>
</dbReference>
<evidence type="ECO:0000313" key="9">
    <source>
        <dbReference type="Proteomes" id="UP001163046"/>
    </source>
</evidence>
<proteinExistence type="predicted"/>
<dbReference type="InterPro" id="IPR018097">
    <property type="entry name" value="EGF_Ca-bd_CS"/>
</dbReference>
<dbReference type="Gene3D" id="2.60.40.10">
    <property type="entry name" value="Immunoglobulins"/>
    <property type="match status" value="1"/>
</dbReference>
<dbReference type="PROSITE" id="PS50026">
    <property type="entry name" value="EGF_3"/>
    <property type="match status" value="1"/>
</dbReference>
<sequence length="193" mass="21088">MHADCINTPGSHYCRCHKGFEDPPFPEMMCSDIDECTDPQLKPCDVHAMCHNNPGSYTCTCITGYIGDGVTCLPVPDKPQMSPVEYKGLGIHGSEWMVIELQPHVTKTYLKDLKPDSTYLVRVGAFSIFNTSIYSDEKLFKTSPVAKASATDSTAGNESQNTIVIAVALVVSIVCTGNHCCYTPLLDAKEEET</sequence>
<dbReference type="AlphaFoldDB" id="A0A9W9YBC4"/>
<accession>A0A9W9YBC4</accession>
<dbReference type="PROSITE" id="PS00010">
    <property type="entry name" value="ASX_HYDROXYL"/>
    <property type="match status" value="1"/>
</dbReference>
<evidence type="ECO:0000259" key="6">
    <source>
        <dbReference type="PROSITE" id="PS50026"/>
    </source>
</evidence>
<evidence type="ECO:0000256" key="1">
    <source>
        <dbReference type="ARBA" id="ARBA00022536"/>
    </source>
</evidence>
<dbReference type="PROSITE" id="PS01186">
    <property type="entry name" value="EGF_2"/>
    <property type="match status" value="1"/>
</dbReference>
<dbReference type="OrthoDB" id="4405280at2759"/>
<dbReference type="InterPro" id="IPR036116">
    <property type="entry name" value="FN3_sf"/>
</dbReference>
<comment type="caution">
    <text evidence="8">The sequence shown here is derived from an EMBL/GenBank/DDBJ whole genome shotgun (WGS) entry which is preliminary data.</text>
</comment>
<dbReference type="CDD" id="cd00054">
    <property type="entry name" value="EGF_CA"/>
    <property type="match status" value="1"/>
</dbReference>
<keyword evidence="2" id="KW-0732">Signal</keyword>
<dbReference type="InterPro" id="IPR024731">
    <property type="entry name" value="NELL2-like_EGF"/>
</dbReference>
<feature type="domain" description="EGF-like" evidence="6">
    <location>
        <begin position="32"/>
        <end position="73"/>
    </location>
</feature>
<dbReference type="EMBL" id="MU827800">
    <property type="protein sequence ID" value="KAJ7327719.1"/>
    <property type="molecule type" value="Genomic_DNA"/>
</dbReference>
<dbReference type="Proteomes" id="UP001163046">
    <property type="component" value="Unassembled WGS sequence"/>
</dbReference>
<dbReference type="InterPro" id="IPR049883">
    <property type="entry name" value="NOTCH1_EGF-like"/>
</dbReference>
<protein>
    <submittedName>
        <fullName evidence="8">Fibrillin 3</fullName>
    </submittedName>
</protein>
<gene>
    <name evidence="8" type="primary">FBN3_3</name>
    <name evidence="8" type="ORF">OS493_026597</name>
</gene>
<evidence type="ECO:0000256" key="5">
    <source>
        <dbReference type="PROSITE-ProRule" id="PRU00076"/>
    </source>
</evidence>
<dbReference type="SMART" id="SM00179">
    <property type="entry name" value="EGF_CA"/>
    <property type="match status" value="2"/>
</dbReference>
<dbReference type="InterPro" id="IPR050751">
    <property type="entry name" value="ECM_structural_protein"/>
</dbReference>
<dbReference type="GO" id="GO:0005509">
    <property type="term" value="F:calcium ion binding"/>
    <property type="evidence" value="ECO:0007669"/>
    <property type="project" value="InterPro"/>
</dbReference>
<keyword evidence="3" id="KW-0677">Repeat</keyword>
<dbReference type="SMART" id="SM00181">
    <property type="entry name" value="EGF"/>
    <property type="match status" value="2"/>
</dbReference>
<evidence type="ECO:0000259" key="7">
    <source>
        <dbReference type="PROSITE" id="PS50853"/>
    </source>
</evidence>
<dbReference type="SUPFAM" id="SSF57196">
    <property type="entry name" value="EGF/Laminin"/>
    <property type="match status" value="2"/>
</dbReference>
<evidence type="ECO:0000256" key="4">
    <source>
        <dbReference type="ARBA" id="ARBA00023157"/>
    </source>
</evidence>
<dbReference type="InterPro" id="IPR001881">
    <property type="entry name" value="EGF-like_Ca-bd_dom"/>
</dbReference>
<dbReference type="PROSITE" id="PS50853">
    <property type="entry name" value="FN3"/>
    <property type="match status" value="1"/>
</dbReference>
<dbReference type="PANTHER" id="PTHR24034:SF204">
    <property type="entry name" value="ADHESION G PROTEIN-COUPLED RECEPTOR E1"/>
    <property type="match status" value="1"/>
</dbReference>
<dbReference type="Pfam" id="PF07645">
    <property type="entry name" value="EGF_CA"/>
    <property type="match status" value="1"/>
</dbReference>
<evidence type="ECO:0000313" key="8">
    <source>
        <dbReference type="EMBL" id="KAJ7327719.1"/>
    </source>
</evidence>
<dbReference type="PANTHER" id="PTHR24034">
    <property type="entry name" value="EGF-LIKE DOMAIN-CONTAINING PROTEIN"/>
    <property type="match status" value="1"/>
</dbReference>
<evidence type="ECO:0000256" key="2">
    <source>
        <dbReference type="ARBA" id="ARBA00022729"/>
    </source>
</evidence>
<name>A0A9W9YBC4_9CNID</name>
<dbReference type="InterPro" id="IPR003961">
    <property type="entry name" value="FN3_dom"/>
</dbReference>
<feature type="domain" description="Fibronectin type-III" evidence="7">
    <location>
        <begin position="53"/>
        <end position="145"/>
    </location>
</feature>
<dbReference type="InterPro" id="IPR000152">
    <property type="entry name" value="EGF-type_Asp/Asn_hydroxyl_site"/>
</dbReference>
<reference evidence="8" key="1">
    <citation type="submission" date="2023-01" db="EMBL/GenBank/DDBJ databases">
        <title>Genome assembly of the deep-sea coral Lophelia pertusa.</title>
        <authorList>
            <person name="Herrera S."/>
            <person name="Cordes E."/>
        </authorList>
    </citation>
    <scope>NUCLEOTIDE SEQUENCE</scope>
    <source>
        <strain evidence="8">USNM1676648</strain>
        <tissue evidence="8">Polyp</tissue>
    </source>
</reference>
<dbReference type="InterPro" id="IPR000742">
    <property type="entry name" value="EGF"/>
</dbReference>
<dbReference type="PROSITE" id="PS01187">
    <property type="entry name" value="EGF_CA"/>
    <property type="match status" value="1"/>
</dbReference>
<keyword evidence="4" id="KW-1015">Disulfide bond</keyword>
<dbReference type="Pfam" id="PF12947">
    <property type="entry name" value="EGF_3"/>
    <property type="match status" value="1"/>
</dbReference>
<dbReference type="Gene3D" id="2.10.25.10">
    <property type="entry name" value="Laminin"/>
    <property type="match status" value="2"/>
</dbReference>
<dbReference type="CDD" id="cd00063">
    <property type="entry name" value="FN3"/>
    <property type="match status" value="1"/>
</dbReference>
<dbReference type="FunFam" id="2.10.25.10:FF:000038">
    <property type="entry name" value="Fibrillin 2"/>
    <property type="match status" value="1"/>
</dbReference>
<dbReference type="InterPro" id="IPR013783">
    <property type="entry name" value="Ig-like_fold"/>
</dbReference>
<evidence type="ECO:0000256" key="3">
    <source>
        <dbReference type="ARBA" id="ARBA00022737"/>
    </source>
</evidence>